<sequence>MRINSEHASLTYQPVILLAQEIPYSQYLALLATSKVCLVTSLQEAMNLVTHDFVCCHTSPAACANRGSLVLSEFAGSATDLEEGAFLVNPWDSKGCALAIKDALDIRSEEAERRWHILYHTVCDRDATRWCQGFLSALQSIKAKRARIITGSQLYNGEFSRAWRRPLSSPLIIIVSDNHALLDDDNARNLDCLNRAADNNRNIVYLASALPKSTLETLQVSPEVGLVIEDGSLFRYPGATDWEQVQASANQQMPSAIDTVVGYFQERTPGSKVTKTDLMTMFSYPKDDIYAQQQAVSLADAIIGCYGIENIRVVQGTDTVAISPAQVSWSRTLHFSLQRSLADLRERHSQNPRAKSTMFVIGQGIVFDDIVRWTREEDAMVCEVEHIVIIGGGFPEWVDSCIGT</sequence>
<organism evidence="1 2">
    <name type="scientific">Aspergillus sydowii CBS 593.65</name>
    <dbReference type="NCBI Taxonomy" id="1036612"/>
    <lineage>
        <taxon>Eukaryota</taxon>
        <taxon>Fungi</taxon>
        <taxon>Dikarya</taxon>
        <taxon>Ascomycota</taxon>
        <taxon>Pezizomycotina</taxon>
        <taxon>Eurotiomycetes</taxon>
        <taxon>Eurotiomycetidae</taxon>
        <taxon>Eurotiales</taxon>
        <taxon>Aspergillaceae</taxon>
        <taxon>Aspergillus</taxon>
        <taxon>Aspergillus subgen. Nidulantes</taxon>
    </lineage>
</organism>
<dbReference type="SUPFAM" id="SSF53756">
    <property type="entry name" value="UDP-Glycosyltransferase/glycogen phosphorylase"/>
    <property type="match status" value="1"/>
</dbReference>
<dbReference type="InterPro" id="IPR001830">
    <property type="entry name" value="Glyco_trans_20"/>
</dbReference>
<dbReference type="PANTHER" id="PTHR10788">
    <property type="entry name" value="TREHALOSE-6-PHOSPHATE SYNTHASE"/>
    <property type="match status" value="1"/>
</dbReference>
<dbReference type="PANTHER" id="PTHR10788:SF15">
    <property type="entry name" value="TREHALOSE SYNTHASE COMPLEX REGULATORY SUBUNIT TPS3-RELATED"/>
    <property type="match status" value="1"/>
</dbReference>
<accession>A0A1L9SYJ5</accession>
<dbReference type="GO" id="GO:0005992">
    <property type="term" value="P:trehalose biosynthetic process"/>
    <property type="evidence" value="ECO:0007669"/>
    <property type="project" value="InterPro"/>
</dbReference>
<name>A0A1L9SYJ5_9EURO</name>
<dbReference type="OrthoDB" id="755951at2759"/>
<dbReference type="Gene3D" id="3.40.50.2000">
    <property type="entry name" value="Glycogen Phosphorylase B"/>
    <property type="match status" value="1"/>
</dbReference>
<dbReference type="STRING" id="1036612.A0A1L9SYJ5"/>
<dbReference type="Pfam" id="PF02358">
    <property type="entry name" value="Trehalose_PPase"/>
    <property type="match status" value="1"/>
</dbReference>
<dbReference type="Proteomes" id="UP000184356">
    <property type="component" value="Unassembled WGS sequence"/>
</dbReference>
<evidence type="ECO:0000313" key="2">
    <source>
        <dbReference type="Proteomes" id="UP000184356"/>
    </source>
</evidence>
<dbReference type="Pfam" id="PF00982">
    <property type="entry name" value="Glyco_transf_20"/>
    <property type="match status" value="1"/>
</dbReference>
<dbReference type="GO" id="GO:0004805">
    <property type="term" value="F:trehalose-phosphatase activity"/>
    <property type="evidence" value="ECO:0007669"/>
    <property type="project" value="TreeGrafter"/>
</dbReference>
<reference evidence="2" key="1">
    <citation type="journal article" date="2017" name="Genome Biol.">
        <title>Comparative genomics reveals high biological diversity and specific adaptations in the industrially and medically important fungal genus Aspergillus.</title>
        <authorList>
            <person name="de Vries R.P."/>
            <person name="Riley R."/>
            <person name="Wiebenga A."/>
            <person name="Aguilar-Osorio G."/>
            <person name="Amillis S."/>
            <person name="Uchima C.A."/>
            <person name="Anderluh G."/>
            <person name="Asadollahi M."/>
            <person name="Askin M."/>
            <person name="Barry K."/>
            <person name="Battaglia E."/>
            <person name="Bayram O."/>
            <person name="Benocci T."/>
            <person name="Braus-Stromeyer S.A."/>
            <person name="Caldana C."/>
            <person name="Canovas D."/>
            <person name="Cerqueira G.C."/>
            <person name="Chen F."/>
            <person name="Chen W."/>
            <person name="Choi C."/>
            <person name="Clum A."/>
            <person name="Dos Santos R.A."/>
            <person name="Damasio A.R."/>
            <person name="Diallinas G."/>
            <person name="Emri T."/>
            <person name="Fekete E."/>
            <person name="Flipphi M."/>
            <person name="Freyberg S."/>
            <person name="Gallo A."/>
            <person name="Gournas C."/>
            <person name="Habgood R."/>
            <person name="Hainaut M."/>
            <person name="Harispe M.L."/>
            <person name="Henrissat B."/>
            <person name="Hilden K.S."/>
            <person name="Hope R."/>
            <person name="Hossain A."/>
            <person name="Karabika E."/>
            <person name="Karaffa L."/>
            <person name="Karanyi Z."/>
            <person name="Krasevec N."/>
            <person name="Kuo A."/>
            <person name="Kusch H."/>
            <person name="LaButti K."/>
            <person name="Lagendijk E.L."/>
            <person name="Lapidus A."/>
            <person name="Levasseur A."/>
            <person name="Lindquist E."/>
            <person name="Lipzen A."/>
            <person name="Logrieco A.F."/>
            <person name="MacCabe A."/>
            <person name="Maekelae M.R."/>
            <person name="Malavazi I."/>
            <person name="Melin P."/>
            <person name="Meyer V."/>
            <person name="Mielnichuk N."/>
            <person name="Miskei M."/>
            <person name="Molnar A.P."/>
            <person name="Mule G."/>
            <person name="Ngan C.Y."/>
            <person name="Orejas M."/>
            <person name="Orosz E."/>
            <person name="Ouedraogo J.P."/>
            <person name="Overkamp K.M."/>
            <person name="Park H.-S."/>
            <person name="Perrone G."/>
            <person name="Piumi F."/>
            <person name="Punt P.J."/>
            <person name="Ram A.F."/>
            <person name="Ramon A."/>
            <person name="Rauscher S."/>
            <person name="Record E."/>
            <person name="Riano-Pachon D.M."/>
            <person name="Robert V."/>
            <person name="Roehrig J."/>
            <person name="Ruller R."/>
            <person name="Salamov A."/>
            <person name="Salih N.S."/>
            <person name="Samson R.A."/>
            <person name="Sandor E."/>
            <person name="Sanguinetti M."/>
            <person name="Schuetze T."/>
            <person name="Sepcic K."/>
            <person name="Shelest E."/>
            <person name="Sherlock G."/>
            <person name="Sophianopoulou V."/>
            <person name="Squina F.M."/>
            <person name="Sun H."/>
            <person name="Susca A."/>
            <person name="Todd R.B."/>
            <person name="Tsang A."/>
            <person name="Unkles S.E."/>
            <person name="van de Wiele N."/>
            <person name="van Rossen-Uffink D."/>
            <person name="Oliveira J.V."/>
            <person name="Vesth T.C."/>
            <person name="Visser J."/>
            <person name="Yu J.-H."/>
            <person name="Zhou M."/>
            <person name="Andersen M.R."/>
            <person name="Archer D.B."/>
            <person name="Baker S.E."/>
            <person name="Benoit I."/>
            <person name="Brakhage A.A."/>
            <person name="Braus G.H."/>
            <person name="Fischer R."/>
            <person name="Frisvad J.C."/>
            <person name="Goldman G.H."/>
            <person name="Houbraken J."/>
            <person name="Oakley B."/>
            <person name="Pocsi I."/>
            <person name="Scazzocchio C."/>
            <person name="Seiboth B."/>
            <person name="vanKuyk P.A."/>
            <person name="Wortman J."/>
            <person name="Dyer P.S."/>
            <person name="Grigoriev I.V."/>
        </authorList>
    </citation>
    <scope>NUCLEOTIDE SEQUENCE [LARGE SCALE GENOMIC DNA]</scope>
    <source>
        <strain evidence="2">CBS 593.65</strain>
    </source>
</reference>
<dbReference type="GO" id="GO:0005946">
    <property type="term" value="C:alpha,alpha-trehalose-phosphate synthase complex (UDP-forming)"/>
    <property type="evidence" value="ECO:0007669"/>
    <property type="project" value="TreeGrafter"/>
</dbReference>
<dbReference type="AlphaFoldDB" id="A0A1L9SYJ5"/>
<dbReference type="VEuPathDB" id="FungiDB:ASPSYDRAFT_52148"/>
<dbReference type="GeneID" id="63764508"/>
<protein>
    <submittedName>
        <fullName evidence="1">Uncharacterized protein</fullName>
    </submittedName>
</protein>
<dbReference type="GO" id="GO:0003825">
    <property type="term" value="F:alpha,alpha-trehalose-phosphate synthase (UDP-forming) activity"/>
    <property type="evidence" value="ECO:0007669"/>
    <property type="project" value="TreeGrafter"/>
</dbReference>
<evidence type="ECO:0000313" key="1">
    <source>
        <dbReference type="EMBL" id="OJJ52260.1"/>
    </source>
</evidence>
<dbReference type="GO" id="GO:0005829">
    <property type="term" value="C:cytosol"/>
    <property type="evidence" value="ECO:0007669"/>
    <property type="project" value="TreeGrafter"/>
</dbReference>
<gene>
    <name evidence="1" type="ORF">ASPSYDRAFT_52148</name>
</gene>
<dbReference type="EMBL" id="KV878603">
    <property type="protein sequence ID" value="OJJ52260.1"/>
    <property type="molecule type" value="Genomic_DNA"/>
</dbReference>
<keyword evidence="2" id="KW-1185">Reference proteome</keyword>
<dbReference type="InterPro" id="IPR003337">
    <property type="entry name" value="Trehalose_PPase"/>
</dbReference>
<dbReference type="RefSeq" id="XP_040696066.1">
    <property type="nucleotide sequence ID" value="XM_040848435.1"/>
</dbReference>
<proteinExistence type="predicted"/>